<dbReference type="HOGENOM" id="CLU_1338703_0_0_1"/>
<feature type="region of interest" description="Disordered" evidence="8">
    <location>
        <begin position="175"/>
        <end position="205"/>
    </location>
</feature>
<dbReference type="GO" id="GO:0005739">
    <property type="term" value="C:mitochondrion"/>
    <property type="evidence" value="ECO:0007669"/>
    <property type="project" value="UniProtKB-SubCell"/>
</dbReference>
<gene>
    <name evidence="9" type="ORF">CAPTEDRAFT_221536</name>
</gene>
<dbReference type="OMA" id="WRCCAFF"/>
<dbReference type="EMBL" id="KB311229">
    <property type="protein sequence ID" value="ELT89699.1"/>
    <property type="molecule type" value="Genomic_DNA"/>
</dbReference>
<evidence type="ECO:0000256" key="1">
    <source>
        <dbReference type="ARBA" id="ARBA00004173"/>
    </source>
</evidence>
<evidence type="ECO:0000256" key="5">
    <source>
        <dbReference type="ARBA" id="ARBA00033049"/>
    </source>
</evidence>
<dbReference type="GO" id="GO:0051402">
    <property type="term" value="P:neuron apoptotic process"/>
    <property type="evidence" value="ECO:0007669"/>
    <property type="project" value="TreeGrafter"/>
</dbReference>
<reference evidence="11" key="1">
    <citation type="submission" date="2012-12" db="EMBL/GenBank/DDBJ databases">
        <authorList>
            <person name="Hellsten U."/>
            <person name="Grimwood J."/>
            <person name="Chapman J.A."/>
            <person name="Shapiro H."/>
            <person name="Aerts A."/>
            <person name="Otillar R.P."/>
            <person name="Terry A.Y."/>
            <person name="Boore J.L."/>
            <person name="Simakov O."/>
            <person name="Marletaz F."/>
            <person name="Cho S.-J."/>
            <person name="Edsinger-Gonzales E."/>
            <person name="Havlak P."/>
            <person name="Kuo D.-H."/>
            <person name="Larsson T."/>
            <person name="Lv J."/>
            <person name="Arendt D."/>
            <person name="Savage R."/>
            <person name="Osoegawa K."/>
            <person name="de Jong P."/>
            <person name="Lindberg D.R."/>
            <person name="Seaver E.C."/>
            <person name="Weisblat D.A."/>
            <person name="Putnam N.H."/>
            <person name="Grigoriev I.V."/>
            <person name="Rokhsar D.S."/>
        </authorList>
    </citation>
    <scope>NUCLEOTIDE SEQUENCE</scope>
    <source>
        <strain evidence="11">I ESC-2004</strain>
    </source>
</reference>
<proteinExistence type="inferred from homology"/>
<comment type="subcellular location">
    <subcellularLocation>
        <location evidence="1">Mitochondrion</location>
    </subcellularLocation>
</comment>
<dbReference type="PANTHER" id="PTHR32247">
    <property type="entry name" value="DIABLO HOMOLOG, MITOCHONDRIAL"/>
    <property type="match status" value="1"/>
</dbReference>
<dbReference type="GO" id="GO:0008631">
    <property type="term" value="P:intrinsic apoptotic signaling pathway in response to oxidative stress"/>
    <property type="evidence" value="ECO:0007669"/>
    <property type="project" value="TreeGrafter"/>
</dbReference>
<dbReference type="InterPro" id="IPR015142">
    <property type="entry name" value="Smac_DIABLO"/>
</dbReference>
<dbReference type="PANTHER" id="PTHR32247:SF3">
    <property type="entry name" value="DIABLO IAP-BINDING MITOCHONDRIAL PROTEIN"/>
    <property type="match status" value="1"/>
</dbReference>
<evidence type="ECO:0000256" key="3">
    <source>
        <dbReference type="ARBA" id="ARBA00022946"/>
    </source>
</evidence>
<reference evidence="9 11" key="2">
    <citation type="journal article" date="2013" name="Nature">
        <title>Insights into bilaterian evolution from three spiralian genomes.</title>
        <authorList>
            <person name="Simakov O."/>
            <person name="Marletaz F."/>
            <person name="Cho S.J."/>
            <person name="Edsinger-Gonzales E."/>
            <person name="Havlak P."/>
            <person name="Hellsten U."/>
            <person name="Kuo D.H."/>
            <person name="Larsson T."/>
            <person name="Lv J."/>
            <person name="Arendt D."/>
            <person name="Savage R."/>
            <person name="Osoegawa K."/>
            <person name="de Jong P."/>
            <person name="Grimwood J."/>
            <person name="Chapman J.A."/>
            <person name="Shapiro H."/>
            <person name="Aerts A."/>
            <person name="Otillar R.P."/>
            <person name="Terry A.Y."/>
            <person name="Boore J.L."/>
            <person name="Grigoriev I.V."/>
            <person name="Lindberg D.R."/>
            <person name="Seaver E.C."/>
            <person name="Weisblat D.A."/>
            <person name="Putnam N.H."/>
            <person name="Rokhsar D.S."/>
        </authorList>
    </citation>
    <scope>NUCLEOTIDE SEQUENCE</scope>
    <source>
        <strain evidence="9 11">I ESC-2004</strain>
    </source>
</reference>
<keyword evidence="2" id="KW-0053">Apoptosis</keyword>
<dbReference type="STRING" id="283909.R7T7S3"/>
<evidence type="ECO:0000256" key="8">
    <source>
        <dbReference type="SAM" id="MobiDB-lite"/>
    </source>
</evidence>
<evidence type="ECO:0000313" key="9">
    <source>
        <dbReference type="EMBL" id="ELT89699.1"/>
    </source>
</evidence>
<protein>
    <recommendedName>
        <fullName evidence="5">Direct IAP-binding protein with low pI</fullName>
    </recommendedName>
</protein>
<feature type="compositionally biased region" description="Basic and acidic residues" evidence="8">
    <location>
        <begin position="175"/>
        <end position="189"/>
    </location>
</feature>
<dbReference type="Gene3D" id="1.20.58.70">
    <property type="match status" value="1"/>
</dbReference>
<dbReference type="EMBL" id="AMQN01003221">
    <property type="status" value="NOT_ANNOTATED_CDS"/>
    <property type="molecule type" value="Genomic_DNA"/>
</dbReference>
<evidence type="ECO:0000256" key="6">
    <source>
        <dbReference type="ARBA" id="ARBA00046319"/>
    </source>
</evidence>
<sequence>MDASYPLLVVLELIPPNPQDLTSTYLIKNASVATVDAGSALLTQIACSLLEAYQQYQLALVEVIKLLELNLTVIGEESKEDALWDVLLQIRADVSYWKTEKEDLEAAFSCAERSLEAAAEAAHIAGATYAGMAASERLFSAKARLREARDKVEESESVLRKLEVETIEKTIDHQKKEEAKKVAARKENTVIEEELTQDESDHSPS</sequence>
<reference evidence="10" key="3">
    <citation type="submission" date="2015-06" db="UniProtKB">
        <authorList>
            <consortium name="EnsemblMetazoa"/>
        </authorList>
    </citation>
    <scope>IDENTIFICATION</scope>
</reference>
<evidence type="ECO:0000313" key="10">
    <source>
        <dbReference type="EnsemblMetazoa" id="CapteP221536"/>
    </source>
</evidence>
<dbReference type="SUPFAM" id="SSF46984">
    <property type="entry name" value="Smac/diablo"/>
    <property type="match status" value="1"/>
</dbReference>
<dbReference type="AlphaFoldDB" id="R7T7S3"/>
<keyword evidence="7" id="KW-0175">Coiled coil</keyword>
<dbReference type="InterPro" id="IPR009062">
    <property type="entry name" value="Smac/DIABLO-like_sf"/>
</dbReference>
<keyword evidence="3" id="KW-0809">Transit peptide</keyword>
<dbReference type="OrthoDB" id="6153032at2759"/>
<name>R7T7S3_CAPTE</name>
<evidence type="ECO:0000256" key="2">
    <source>
        <dbReference type="ARBA" id="ARBA00022703"/>
    </source>
</evidence>
<dbReference type="EnsemblMetazoa" id="CapteT221536">
    <property type="protein sequence ID" value="CapteP221536"/>
    <property type="gene ID" value="CapteG221536"/>
</dbReference>
<dbReference type="Pfam" id="PF09057">
    <property type="entry name" value="Smac_DIABLO"/>
    <property type="match status" value="1"/>
</dbReference>
<feature type="coiled-coil region" evidence="7">
    <location>
        <begin position="101"/>
        <end position="165"/>
    </location>
</feature>
<keyword evidence="4" id="KW-0496">Mitochondrion</keyword>
<evidence type="ECO:0000256" key="4">
    <source>
        <dbReference type="ARBA" id="ARBA00023128"/>
    </source>
</evidence>
<dbReference type="Proteomes" id="UP000014760">
    <property type="component" value="Unassembled WGS sequence"/>
</dbReference>
<accession>R7T7S3</accession>
<keyword evidence="11" id="KW-1185">Reference proteome</keyword>
<evidence type="ECO:0000256" key="7">
    <source>
        <dbReference type="SAM" id="Coils"/>
    </source>
</evidence>
<organism evidence="9">
    <name type="scientific">Capitella teleta</name>
    <name type="common">Polychaete worm</name>
    <dbReference type="NCBI Taxonomy" id="283909"/>
    <lineage>
        <taxon>Eukaryota</taxon>
        <taxon>Metazoa</taxon>
        <taxon>Spiralia</taxon>
        <taxon>Lophotrochozoa</taxon>
        <taxon>Annelida</taxon>
        <taxon>Polychaeta</taxon>
        <taxon>Sedentaria</taxon>
        <taxon>Scolecida</taxon>
        <taxon>Capitellidae</taxon>
        <taxon>Capitella</taxon>
    </lineage>
</organism>
<comment type="similarity">
    <text evidence="6">Belongs to the Smac/DIABLO protein family.</text>
</comment>
<evidence type="ECO:0000313" key="11">
    <source>
        <dbReference type="Proteomes" id="UP000014760"/>
    </source>
</evidence>